<dbReference type="EMBL" id="AJWJ01000055">
    <property type="protein sequence ID" value="KAF2076610.1"/>
    <property type="molecule type" value="Genomic_DNA"/>
</dbReference>
<accession>A0A8J4Q005</accession>
<feature type="region of interest" description="Disordered" evidence="1">
    <location>
        <begin position="549"/>
        <end position="613"/>
    </location>
</feature>
<feature type="chain" id="PRO_5035269945" evidence="2">
    <location>
        <begin position="22"/>
        <end position="633"/>
    </location>
</feature>
<gene>
    <name evidence="3" type="ORF">CYY_002096</name>
</gene>
<dbReference type="PANTHER" id="PTHR24032:SF17">
    <property type="entry name" value="EGF-LIKE DOMAIN-CONTAINING PROTEIN"/>
    <property type="match status" value="1"/>
</dbReference>
<reference evidence="3" key="1">
    <citation type="submission" date="2020-01" db="EMBL/GenBank/DDBJ databases">
        <title>Development of genomics and gene disruption for Polysphondylium violaceum indicates a role for the polyketide synthase stlB in stalk morphogenesis.</title>
        <authorList>
            <person name="Narita B."/>
            <person name="Kawabe Y."/>
            <person name="Kin K."/>
            <person name="Saito T."/>
            <person name="Gibbs R."/>
            <person name="Kuspa A."/>
            <person name="Muzny D."/>
            <person name="Queller D."/>
            <person name="Richards S."/>
            <person name="Strassman J."/>
            <person name="Sucgang R."/>
            <person name="Worley K."/>
            <person name="Schaap P."/>
        </authorList>
    </citation>
    <scope>NUCLEOTIDE SEQUENCE</scope>
    <source>
        <strain evidence="3">QSvi11</strain>
    </source>
</reference>
<comment type="caution">
    <text evidence="3">The sequence shown here is derived from an EMBL/GenBank/DDBJ whole genome shotgun (WGS) entry which is preliminary data.</text>
</comment>
<name>A0A8J4Q005_9MYCE</name>
<dbReference type="PANTHER" id="PTHR24032">
    <property type="entry name" value="EGF-LIKE DOMAIN-CONTAINING PROTEIN-RELATED-RELATED"/>
    <property type="match status" value="1"/>
</dbReference>
<dbReference type="Gene3D" id="3.80.10.10">
    <property type="entry name" value="Ribonuclease Inhibitor"/>
    <property type="match status" value="1"/>
</dbReference>
<keyword evidence="4" id="KW-1185">Reference proteome</keyword>
<dbReference type="OrthoDB" id="676979at2759"/>
<organism evidence="3 4">
    <name type="scientific">Polysphondylium violaceum</name>
    <dbReference type="NCBI Taxonomy" id="133409"/>
    <lineage>
        <taxon>Eukaryota</taxon>
        <taxon>Amoebozoa</taxon>
        <taxon>Evosea</taxon>
        <taxon>Eumycetozoa</taxon>
        <taxon>Dictyostelia</taxon>
        <taxon>Dictyosteliales</taxon>
        <taxon>Dictyosteliaceae</taxon>
        <taxon>Polysphondylium</taxon>
    </lineage>
</organism>
<proteinExistence type="predicted"/>
<dbReference type="InterPro" id="IPR032675">
    <property type="entry name" value="LRR_dom_sf"/>
</dbReference>
<evidence type="ECO:0000256" key="1">
    <source>
        <dbReference type="SAM" id="MobiDB-lite"/>
    </source>
</evidence>
<feature type="compositionally biased region" description="Low complexity" evidence="1">
    <location>
        <begin position="559"/>
        <end position="608"/>
    </location>
</feature>
<dbReference type="InterPro" id="IPR053331">
    <property type="entry name" value="EGF-like_comC"/>
</dbReference>
<keyword evidence="2" id="KW-0732">Signal</keyword>
<evidence type="ECO:0000313" key="4">
    <source>
        <dbReference type="Proteomes" id="UP000695562"/>
    </source>
</evidence>
<evidence type="ECO:0000313" key="3">
    <source>
        <dbReference type="EMBL" id="KAF2076610.1"/>
    </source>
</evidence>
<sequence length="633" mass="70531">MRINFIYLLAFLSLTLCVTQAQTIVQSQFEDLVAVFNLLGHNTSKLTPSNICLERGISCYIDVITGIQLETISENVVVQSTLFIFPNITQLKLSNVIVENQFLLDMSTNCPSINVITCVNCTISQVPYGNYKYGTLYLPENQFEGTHYLSEILPFPIFHNPLNKKQNINWINNFTQPTDRTFAELTLTTSSFPDFTYLRVFSFTVYLTDSFPNGVITNIEKIQKLTALNFYGDLLQQKKNLTFPLAFENYKVGSFPNNKFDFKSSGVNWHIARKLDLSKSEITSFSIDAGFELQDGSKPYPIVKSKPSLLKSITVKNSNITTVDFGFLTKTFSNDISGNQISMAIPNITLYNTDRIAWWIDQDIPGTPRQLIGLNISHNNFYGKVPEWLCSVDADISFNSFTGDLPQCFVCSLQDQKVRDRVQGNNFQNYDDKMPDNFWPLCYAEVDSFFWSKGKTPNSYMLHIQGGNLGINTKINAYYENSTSGVVFKNPIMLKANEWYYFDVVFEPSLVAKIAQEKYFRVDTLGGGTFIIGEPTQNISHAKDYSQSYAQTPLPQDPNPDTSSESNPTTSSTGGNVSGSSSGSGSPTGNGSSTSTSPASTTDSGTTPEPNSANLKSINMLMIIVLGILIISL</sequence>
<protein>
    <submittedName>
        <fullName evidence="3">Uncharacterized protein</fullName>
    </submittedName>
</protein>
<dbReference type="AlphaFoldDB" id="A0A8J4Q005"/>
<dbReference type="SUPFAM" id="SSF52047">
    <property type="entry name" value="RNI-like"/>
    <property type="match status" value="1"/>
</dbReference>
<evidence type="ECO:0000256" key="2">
    <source>
        <dbReference type="SAM" id="SignalP"/>
    </source>
</evidence>
<feature type="signal peptide" evidence="2">
    <location>
        <begin position="1"/>
        <end position="21"/>
    </location>
</feature>
<dbReference type="Proteomes" id="UP000695562">
    <property type="component" value="Unassembled WGS sequence"/>
</dbReference>